<dbReference type="FunFam" id="1.10.510.10:FF:000021">
    <property type="entry name" value="Serine/threonine protein kinase"/>
    <property type="match status" value="1"/>
</dbReference>
<keyword evidence="10" id="KW-1133">Transmembrane helix</keyword>
<feature type="compositionally biased region" description="Pro residues" evidence="9">
    <location>
        <begin position="282"/>
        <end position="291"/>
    </location>
</feature>
<dbReference type="SMART" id="SM00220">
    <property type="entry name" value="S_TKc"/>
    <property type="match status" value="1"/>
</dbReference>
<evidence type="ECO:0000256" key="2">
    <source>
        <dbReference type="ARBA" id="ARBA00022527"/>
    </source>
</evidence>
<dbReference type="CDD" id="cd14014">
    <property type="entry name" value="STKc_PknB_like"/>
    <property type="match status" value="1"/>
</dbReference>
<sequence>MLTRGVVLGDRYLLGERIATGGMGAVWRCTDTLLGREVAVKVLLPSLVADPEFTARFHAEARMLAALRHPGIVAVHDFGSATLADGSRVSYLVMEYVDGEPLTTWVRRAGRLDPASTMSVVSQAARALHAAHAAGIVHRDVKPGNLLVKRDGSVVLVDFGIARSTAMAGLTAAHMVLGTASYMSPEQADGRPVSPVTDVYALGAVAYYCLAGRPPFEGDNPLAVAMRHAQDEPPPLPGDTPPAVVDVVRRALAKRPADRHSSAAALADAAQDARDATLAVLPLPPRPPWAVPGPAAAERPAAAEHPAAPGIPPRPPAEHPAAPRPGGEPPTAGPTVERPRPGRTRRLALAGAAGVVLIALVALVAVLRPDDPGDKAAALTGGSLTAAPTRTGGGPTKARPTSAGTGRPAASASARPSRSATTDPATTGVPARPSGTAPTTAAPTTAPATSAPATGPTTGPASPSAGGDRPNPYTAEQACGAGYQVIDSADLVAAGARQGTVYLLYAAGSGTNCTVTLKSSDVGTATAASAWLEVQGGSRSTDRGAFAYYAGPVRADAAGECVRWGGSVGDVAYDSPFEHCG</sequence>
<feature type="compositionally biased region" description="Low complexity" evidence="9">
    <location>
        <begin position="292"/>
        <end position="308"/>
    </location>
</feature>
<keyword evidence="2 12" id="KW-0723">Serine/threonine-protein kinase</keyword>
<evidence type="ECO:0000313" key="13">
    <source>
        <dbReference type="Proteomes" id="UP000198210"/>
    </source>
</evidence>
<evidence type="ECO:0000256" key="1">
    <source>
        <dbReference type="ARBA" id="ARBA00012513"/>
    </source>
</evidence>
<evidence type="ECO:0000256" key="7">
    <source>
        <dbReference type="ARBA" id="ARBA00047899"/>
    </source>
</evidence>
<dbReference type="Pfam" id="PF00069">
    <property type="entry name" value="Pkinase"/>
    <property type="match status" value="1"/>
</dbReference>
<keyword evidence="3" id="KW-0808">Transferase</keyword>
<evidence type="ECO:0000256" key="6">
    <source>
        <dbReference type="ARBA" id="ARBA00022840"/>
    </source>
</evidence>
<feature type="region of interest" description="Disordered" evidence="9">
    <location>
        <begin position="281"/>
        <end position="341"/>
    </location>
</feature>
<feature type="domain" description="Protein kinase" evidence="11">
    <location>
        <begin position="12"/>
        <end position="278"/>
    </location>
</feature>
<dbReference type="FunFam" id="3.30.200.20:FF:000035">
    <property type="entry name" value="Serine/threonine protein kinase Stk1"/>
    <property type="match status" value="1"/>
</dbReference>
<dbReference type="PANTHER" id="PTHR43289:SF6">
    <property type="entry name" value="SERINE_THREONINE-PROTEIN KINASE NEKL-3"/>
    <property type="match status" value="1"/>
</dbReference>
<feature type="compositionally biased region" description="Low complexity" evidence="9">
    <location>
        <begin position="378"/>
        <end position="422"/>
    </location>
</feature>
<dbReference type="PROSITE" id="PS00108">
    <property type="entry name" value="PROTEIN_KINASE_ST"/>
    <property type="match status" value="1"/>
</dbReference>
<dbReference type="Gene3D" id="1.10.510.10">
    <property type="entry name" value="Transferase(Phosphotransferase) domain 1"/>
    <property type="match status" value="1"/>
</dbReference>
<comment type="catalytic activity">
    <reaction evidence="7">
        <text>L-threonyl-[protein] + ATP = O-phospho-L-threonyl-[protein] + ADP + H(+)</text>
        <dbReference type="Rhea" id="RHEA:46608"/>
        <dbReference type="Rhea" id="RHEA-COMP:11060"/>
        <dbReference type="Rhea" id="RHEA-COMP:11605"/>
        <dbReference type="ChEBI" id="CHEBI:15378"/>
        <dbReference type="ChEBI" id="CHEBI:30013"/>
        <dbReference type="ChEBI" id="CHEBI:30616"/>
        <dbReference type="ChEBI" id="CHEBI:61977"/>
        <dbReference type="ChEBI" id="CHEBI:456216"/>
        <dbReference type="EC" id="2.7.11.1"/>
    </reaction>
</comment>
<dbReference type="RefSeq" id="WP_231926656.1">
    <property type="nucleotide sequence ID" value="NZ_JBHLYF010000004.1"/>
</dbReference>
<dbReference type="EC" id="2.7.11.1" evidence="1"/>
<dbReference type="Proteomes" id="UP000198210">
    <property type="component" value="Chromosome I"/>
</dbReference>
<evidence type="ECO:0000256" key="5">
    <source>
        <dbReference type="ARBA" id="ARBA00022777"/>
    </source>
</evidence>
<feature type="region of interest" description="Disordered" evidence="9">
    <location>
        <begin position="378"/>
        <end position="475"/>
    </location>
</feature>
<keyword evidence="4" id="KW-0547">Nucleotide-binding</keyword>
<dbReference type="SUPFAM" id="SSF56112">
    <property type="entry name" value="Protein kinase-like (PK-like)"/>
    <property type="match status" value="1"/>
</dbReference>
<dbReference type="GO" id="GO:0005524">
    <property type="term" value="F:ATP binding"/>
    <property type="evidence" value="ECO:0007669"/>
    <property type="project" value="UniProtKB-KW"/>
</dbReference>
<dbReference type="EMBL" id="LT607751">
    <property type="protein sequence ID" value="SCG71504.1"/>
    <property type="molecule type" value="Genomic_DNA"/>
</dbReference>
<keyword evidence="10" id="KW-0812">Transmembrane</keyword>
<dbReference type="AlphaFoldDB" id="A0A1C5JLM5"/>
<reference evidence="12 13" key="1">
    <citation type="submission" date="2016-06" db="EMBL/GenBank/DDBJ databases">
        <authorList>
            <person name="Kjaerup R.B."/>
            <person name="Dalgaard T.S."/>
            <person name="Juul-Madsen H.R."/>
        </authorList>
    </citation>
    <scope>NUCLEOTIDE SEQUENCE [LARGE SCALE GENOMIC DNA]</scope>
    <source>
        <strain evidence="12 13">DSM 45097</strain>
    </source>
</reference>
<name>A0A1C5JLM5_9ACTN</name>
<evidence type="ECO:0000256" key="9">
    <source>
        <dbReference type="SAM" id="MobiDB-lite"/>
    </source>
</evidence>
<keyword evidence="5 12" id="KW-0418">Kinase</keyword>
<evidence type="ECO:0000256" key="10">
    <source>
        <dbReference type="SAM" id="Phobius"/>
    </source>
</evidence>
<dbReference type="GO" id="GO:0004674">
    <property type="term" value="F:protein serine/threonine kinase activity"/>
    <property type="evidence" value="ECO:0007669"/>
    <property type="project" value="UniProtKB-KW"/>
</dbReference>
<dbReference type="InterPro" id="IPR008271">
    <property type="entry name" value="Ser/Thr_kinase_AS"/>
</dbReference>
<organism evidence="12 13">
    <name type="scientific">Micromonospora siamensis</name>
    <dbReference type="NCBI Taxonomy" id="299152"/>
    <lineage>
        <taxon>Bacteria</taxon>
        <taxon>Bacillati</taxon>
        <taxon>Actinomycetota</taxon>
        <taxon>Actinomycetes</taxon>
        <taxon>Micromonosporales</taxon>
        <taxon>Micromonosporaceae</taxon>
        <taxon>Micromonospora</taxon>
    </lineage>
</organism>
<dbReference type="PANTHER" id="PTHR43289">
    <property type="entry name" value="MITOGEN-ACTIVATED PROTEIN KINASE KINASE KINASE 20-RELATED"/>
    <property type="match status" value="1"/>
</dbReference>
<dbReference type="PROSITE" id="PS50011">
    <property type="entry name" value="PROTEIN_KINASE_DOM"/>
    <property type="match status" value="1"/>
</dbReference>
<accession>A0A1C5JLM5</accession>
<dbReference type="InterPro" id="IPR011009">
    <property type="entry name" value="Kinase-like_dom_sf"/>
</dbReference>
<protein>
    <recommendedName>
        <fullName evidence="1">non-specific serine/threonine protein kinase</fullName>
        <ecNumber evidence="1">2.7.11.1</ecNumber>
    </recommendedName>
</protein>
<evidence type="ECO:0000313" key="12">
    <source>
        <dbReference type="EMBL" id="SCG71504.1"/>
    </source>
</evidence>
<keyword evidence="10" id="KW-0472">Membrane</keyword>
<comment type="catalytic activity">
    <reaction evidence="8">
        <text>L-seryl-[protein] + ATP = O-phospho-L-seryl-[protein] + ADP + H(+)</text>
        <dbReference type="Rhea" id="RHEA:17989"/>
        <dbReference type="Rhea" id="RHEA-COMP:9863"/>
        <dbReference type="Rhea" id="RHEA-COMP:11604"/>
        <dbReference type="ChEBI" id="CHEBI:15378"/>
        <dbReference type="ChEBI" id="CHEBI:29999"/>
        <dbReference type="ChEBI" id="CHEBI:30616"/>
        <dbReference type="ChEBI" id="CHEBI:83421"/>
        <dbReference type="ChEBI" id="CHEBI:456216"/>
        <dbReference type="EC" id="2.7.11.1"/>
    </reaction>
</comment>
<feature type="compositionally biased region" description="Pro residues" evidence="9">
    <location>
        <begin position="322"/>
        <end position="332"/>
    </location>
</feature>
<keyword evidence="13" id="KW-1185">Reference proteome</keyword>
<evidence type="ECO:0000256" key="8">
    <source>
        <dbReference type="ARBA" id="ARBA00048679"/>
    </source>
</evidence>
<evidence type="ECO:0000259" key="11">
    <source>
        <dbReference type="PROSITE" id="PS50011"/>
    </source>
</evidence>
<dbReference type="Gene3D" id="3.30.200.20">
    <property type="entry name" value="Phosphorylase Kinase, domain 1"/>
    <property type="match status" value="1"/>
</dbReference>
<dbReference type="InterPro" id="IPR000719">
    <property type="entry name" value="Prot_kinase_dom"/>
</dbReference>
<dbReference type="GO" id="GO:0045717">
    <property type="term" value="P:negative regulation of fatty acid biosynthetic process"/>
    <property type="evidence" value="ECO:0007669"/>
    <property type="project" value="UniProtKB-ARBA"/>
</dbReference>
<evidence type="ECO:0000256" key="4">
    <source>
        <dbReference type="ARBA" id="ARBA00022741"/>
    </source>
</evidence>
<gene>
    <name evidence="12" type="ORF">GA0074704_4654</name>
</gene>
<feature type="compositionally biased region" description="Low complexity" evidence="9">
    <location>
        <begin position="433"/>
        <end position="467"/>
    </location>
</feature>
<evidence type="ECO:0000256" key="3">
    <source>
        <dbReference type="ARBA" id="ARBA00022679"/>
    </source>
</evidence>
<keyword evidence="6" id="KW-0067">ATP-binding</keyword>
<proteinExistence type="predicted"/>
<feature type="transmembrane region" description="Helical" evidence="10">
    <location>
        <begin position="347"/>
        <end position="367"/>
    </location>
</feature>